<dbReference type="AlphaFoldDB" id="A0A316D441"/>
<organism evidence="1 2">
    <name type="scientific">Tumebacillus permanentifrigoris</name>
    <dbReference type="NCBI Taxonomy" id="378543"/>
    <lineage>
        <taxon>Bacteria</taxon>
        <taxon>Bacillati</taxon>
        <taxon>Bacillota</taxon>
        <taxon>Bacilli</taxon>
        <taxon>Bacillales</taxon>
        <taxon>Alicyclobacillaceae</taxon>
        <taxon>Tumebacillus</taxon>
    </lineage>
</organism>
<name>A0A316D441_9BACL</name>
<sequence length="397" mass="46321">MTLSPQEEQRREERAILAQLLLNRPWIVKSEDPDLFLRIRDYYEELRTWFHNACGFTLLKTKELFKLEKVPGVAQPWMGIQQFQKPLDYALFTFCTRFLVNKSETEQFVLSEMVEEVSAQIHLAGVDFSLEETPDRQSLKRVLKKLRELGVLHAIHGDEEEWARSKDEKANILYECTSVATLVLRTFAQDITLVRDMEELGAGVYPDNQEGQNARRRHYVFRRFLQEPYVPDAWFLQKDDRNYVLWQRNYILEQLKTVGLQGSRYREGMLFYAEDGRGETQLFPTARSISDVTLLLAAEIRARQQADTPEFPTTPAGTIELTRADLERVLEAMRQTHETYWSKHDRETTIAELVDQLLHHLSEWGLAVWNGGQQVELTAALGRWSGFYKQQLGEDAM</sequence>
<evidence type="ECO:0000313" key="2">
    <source>
        <dbReference type="Proteomes" id="UP000245634"/>
    </source>
</evidence>
<keyword evidence="2" id="KW-1185">Reference proteome</keyword>
<dbReference type="EMBL" id="QGGL01000035">
    <property type="protein sequence ID" value="PWK04930.1"/>
    <property type="molecule type" value="Genomic_DNA"/>
</dbReference>
<dbReference type="InterPro" id="IPR013494">
    <property type="entry name" value="CHP02678"/>
</dbReference>
<protein>
    <submittedName>
        <fullName evidence="1">Uncharacterized protein (TIGR02678 family)</fullName>
    </submittedName>
</protein>
<dbReference type="RefSeq" id="WP_109691417.1">
    <property type="nucleotide sequence ID" value="NZ_QGGL01000035.1"/>
</dbReference>
<gene>
    <name evidence="1" type="ORF">C7459_1354</name>
</gene>
<dbReference type="OrthoDB" id="1654131at2"/>
<reference evidence="1 2" key="1">
    <citation type="submission" date="2018-05" db="EMBL/GenBank/DDBJ databases">
        <title>Genomic Encyclopedia of Type Strains, Phase IV (KMG-IV): sequencing the most valuable type-strain genomes for metagenomic binning, comparative biology and taxonomic classification.</title>
        <authorList>
            <person name="Goeker M."/>
        </authorList>
    </citation>
    <scope>NUCLEOTIDE SEQUENCE [LARGE SCALE GENOMIC DNA]</scope>
    <source>
        <strain evidence="1 2">DSM 18773</strain>
    </source>
</reference>
<dbReference type="Proteomes" id="UP000245634">
    <property type="component" value="Unassembled WGS sequence"/>
</dbReference>
<comment type="caution">
    <text evidence="1">The sequence shown here is derived from an EMBL/GenBank/DDBJ whole genome shotgun (WGS) entry which is preliminary data.</text>
</comment>
<proteinExistence type="predicted"/>
<accession>A0A316D441</accession>
<dbReference type="Pfam" id="PF09661">
    <property type="entry name" value="DUF2398"/>
    <property type="match status" value="1"/>
</dbReference>
<evidence type="ECO:0000313" key="1">
    <source>
        <dbReference type="EMBL" id="PWK04930.1"/>
    </source>
</evidence>
<dbReference type="NCBIfam" id="TIGR02678">
    <property type="entry name" value="TIGR02678 family protein"/>
    <property type="match status" value="1"/>
</dbReference>